<feature type="compositionally biased region" description="Polar residues" evidence="1">
    <location>
        <begin position="1"/>
        <end position="10"/>
    </location>
</feature>
<feature type="compositionally biased region" description="Acidic residues" evidence="1">
    <location>
        <begin position="13"/>
        <end position="33"/>
    </location>
</feature>
<name>A0AAV3YY49_9GAST</name>
<dbReference type="Proteomes" id="UP000735302">
    <property type="component" value="Unassembled WGS sequence"/>
</dbReference>
<feature type="region of interest" description="Disordered" evidence="1">
    <location>
        <begin position="1"/>
        <end position="81"/>
    </location>
</feature>
<feature type="compositionally biased region" description="Basic and acidic residues" evidence="1">
    <location>
        <begin position="43"/>
        <end position="53"/>
    </location>
</feature>
<accession>A0AAV3YY49</accession>
<reference evidence="2 3" key="1">
    <citation type="journal article" date="2021" name="Elife">
        <title>Chloroplast acquisition without the gene transfer in kleptoplastic sea slugs, Plakobranchus ocellatus.</title>
        <authorList>
            <person name="Maeda T."/>
            <person name="Takahashi S."/>
            <person name="Yoshida T."/>
            <person name="Shimamura S."/>
            <person name="Takaki Y."/>
            <person name="Nagai Y."/>
            <person name="Toyoda A."/>
            <person name="Suzuki Y."/>
            <person name="Arimoto A."/>
            <person name="Ishii H."/>
            <person name="Satoh N."/>
            <person name="Nishiyama T."/>
            <person name="Hasebe M."/>
            <person name="Maruyama T."/>
            <person name="Minagawa J."/>
            <person name="Obokata J."/>
            <person name="Shigenobu S."/>
        </authorList>
    </citation>
    <scope>NUCLEOTIDE SEQUENCE [LARGE SCALE GENOMIC DNA]</scope>
</reference>
<dbReference type="EMBL" id="BLXT01001839">
    <property type="protein sequence ID" value="GFN88114.1"/>
    <property type="molecule type" value="Genomic_DNA"/>
</dbReference>
<protein>
    <submittedName>
        <fullName evidence="2">Uncharacterized protein</fullName>
    </submittedName>
</protein>
<evidence type="ECO:0000256" key="1">
    <source>
        <dbReference type="SAM" id="MobiDB-lite"/>
    </source>
</evidence>
<sequence>MHLSLSSTSNHDNDDDDYDDDDDDDDDDEEEEEKERRGRKGRRGSEVEGRNEDVGGTVASETAFRSAGTPLWRARASPAAP</sequence>
<dbReference type="AlphaFoldDB" id="A0AAV3YY49"/>
<organism evidence="2 3">
    <name type="scientific">Plakobranchus ocellatus</name>
    <dbReference type="NCBI Taxonomy" id="259542"/>
    <lineage>
        <taxon>Eukaryota</taxon>
        <taxon>Metazoa</taxon>
        <taxon>Spiralia</taxon>
        <taxon>Lophotrochozoa</taxon>
        <taxon>Mollusca</taxon>
        <taxon>Gastropoda</taxon>
        <taxon>Heterobranchia</taxon>
        <taxon>Euthyneura</taxon>
        <taxon>Panpulmonata</taxon>
        <taxon>Sacoglossa</taxon>
        <taxon>Placobranchoidea</taxon>
        <taxon>Plakobranchidae</taxon>
        <taxon>Plakobranchus</taxon>
    </lineage>
</organism>
<proteinExistence type="predicted"/>
<evidence type="ECO:0000313" key="2">
    <source>
        <dbReference type="EMBL" id="GFN88114.1"/>
    </source>
</evidence>
<gene>
    <name evidence="2" type="ORF">PoB_001462000</name>
</gene>
<comment type="caution">
    <text evidence="2">The sequence shown here is derived from an EMBL/GenBank/DDBJ whole genome shotgun (WGS) entry which is preliminary data.</text>
</comment>
<keyword evidence="3" id="KW-1185">Reference proteome</keyword>
<evidence type="ECO:0000313" key="3">
    <source>
        <dbReference type="Proteomes" id="UP000735302"/>
    </source>
</evidence>